<dbReference type="Gene3D" id="3.40.980.10">
    <property type="entry name" value="MoaB/Mog-like domain"/>
    <property type="match status" value="1"/>
</dbReference>
<dbReference type="KEGG" id="spap:H3Z74_11975"/>
<dbReference type="InterPro" id="IPR001453">
    <property type="entry name" value="MoaB/Mog_dom"/>
</dbReference>
<evidence type="ECO:0000313" key="2">
    <source>
        <dbReference type="EMBL" id="QNQ11781.1"/>
    </source>
</evidence>
<feature type="domain" description="MoaB/Mog" evidence="1">
    <location>
        <begin position="9"/>
        <end position="171"/>
    </location>
</feature>
<evidence type="ECO:0000313" key="3">
    <source>
        <dbReference type="Proteomes" id="UP000516148"/>
    </source>
</evidence>
<accession>A0A7H0LQ28</accession>
<dbReference type="Pfam" id="PF00994">
    <property type="entry name" value="MoCF_biosynth"/>
    <property type="match status" value="1"/>
</dbReference>
<dbReference type="SUPFAM" id="SSF53218">
    <property type="entry name" value="Molybdenum cofactor biosynthesis proteins"/>
    <property type="match status" value="1"/>
</dbReference>
<dbReference type="PANTHER" id="PTHR13939:SF0">
    <property type="entry name" value="NMN AMIDOHYDROLASE-LIKE PROTEIN YFAY"/>
    <property type="match status" value="1"/>
</dbReference>
<dbReference type="InterPro" id="IPR050101">
    <property type="entry name" value="CinA"/>
</dbReference>
<reference evidence="2 3" key="1">
    <citation type="submission" date="2020-09" db="EMBL/GenBank/DDBJ databases">
        <title>Sphingomonas sp., a new species isolated from pork steak.</title>
        <authorList>
            <person name="Heidler von Heilborn D."/>
        </authorList>
    </citation>
    <scope>NUCLEOTIDE SEQUENCE [LARGE SCALE GENOMIC DNA]</scope>
    <source>
        <strain evidence="3">S8-3T</strain>
    </source>
</reference>
<dbReference type="CDD" id="cd00885">
    <property type="entry name" value="cinA"/>
    <property type="match status" value="1"/>
</dbReference>
<dbReference type="InterPro" id="IPR056596">
    <property type="entry name" value="FLAD1_M"/>
</dbReference>
<dbReference type="AlphaFoldDB" id="A0A7H0LQ28"/>
<dbReference type="Pfam" id="PF24102">
    <property type="entry name" value="FLAD1_M"/>
    <property type="match status" value="1"/>
</dbReference>
<organism evidence="2 3">
    <name type="scientific">Sphingomonas alpina</name>
    <dbReference type="NCBI Taxonomy" id="653931"/>
    <lineage>
        <taxon>Bacteria</taxon>
        <taxon>Pseudomonadati</taxon>
        <taxon>Pseudomonadota</taxon>
        <taxon>Alphaproteobacteria</taxon>
        <taxon>Sphingomonadales</taxon>
        <taxon>Sphingomonadaceae</taxon>
        <taxon>Sphingomonas</taxon>
    </lineage>
</organism>
<evidence type="ECO:0000259" key="1">
    <source>
        <dbReference type="SMART" id="SM00852"/>
    </source>
</evidence>
<protein>
    <submittedName>
        <fullName evidence="2">Competence/damage-inducible protein A</fullName>
    </submittedName>
</protein>
<dbReference type="SMART" id="SM00852">
    <property type="entry name" value="MoCF_biosynth"/>
    <property type="match status" value="1"/>
</dbReference>
<sequence length="251" mass="26713">MTTRIWTAALAVIGDEILSGRTQDKNVAQIAAWLNVQGIRLAEVRIVPDKTDAIVEAVNILRARNDYLFTTGGIGPTHDDITVDAIAAALGVGVEYHPKALAVLERYYTDRGGLTDARKRMARVPEGSDLIENRMSGAPGIRLGNIFIMAGVPHITAGMLDALTGTLEGGLPVLSRTIGCWVPESEVADLLGAVERAHEGVAIGSYPFFRDGRVGANFVVRATDAALLDACIAELTERLEADGRIVIADGI</sequence>
<dbReference type="RefSeq" id="WP_187764084.1">
    <property type="nucleotide sequence ID" value="NZ_CP061038.1"/>
</dbReference>
<proteinExistence type="predicted"/>
<keyword evidence="3" id="KW-1185">Reference proteome</keyword>
<dbReference type="InterPro" id="IPR036425">
    <property type="entry name" value="MoaB/Mog-like_dom_sf"/>
</dbReference>
<dbReference type="EMBL" id="CP061038">
    <property type="protein sequence ID" value="QNQ11781.1"/>
    <property type="molecule type" value="Genomic_DNA"/>
</dbReference>
<gene>
    <name evidence="2" type="ORF">H3Z74_11975</name>
</gene>
<name>A0A7H0LQ28_9SPHN</name>
<dbReference type="Proteomes" id="UP000516148">
    <property type="component" value="Chromosome"/>
</dbReference>
<dbReference type="PANTHER" id="PTHR13939">
    <property type="entry name" value="NICOTINAMIDE-NUCLEOTIDE AMIDOHYDROLASE PNCC"/>
    <property type="match status" value="1"/>
</dbReference>